<evidence type="ECO:0000256" key="2">
    <source>
        <dbReference type="SAM" id="Phobius"/>
    </source>
</evidence>
<evidence type="ECO:0008006" key="5">
    <source>
        <dbReference type="Google" id="ProtNLM"/>
    </source>
</evidence>
<keyword evidence="2" id="KW-1133">Transmembrane helix</keyword>
<proteinExistence type="predicted"/>
<evidence type="ECO:0000313" key="4">
    <source>
        <dbReference type="Proteomes" id="UP000383932"/>
    </source>
</evidence>
<sequence length="378" mass="40265">MKYLRQELPSGVNSIPLAAYAFMSGYLNAISFTTAAIWCGFMTGNSVMLGLALARVSLGHRREAAFAINDAQATTALVCFAIGIALGRVGDWEWWADKADDKSDVESGFGSAAPTRVGTPVGKISPAIPSPCRTRLWLVVGTLFQALLLVGAAIASIHDATPWSSIAGFSALALMSVSMGMQGVMAHRMGSGFGATVVLSSLWVELVGSPGGFRWREYRGVRVYTILLFIAGGLVGAVLRDAGVLGVSNALFVGAGMRALIALSWIFVPMCNVLAIRAAELAAAMEFRQYSAAESLGSDNSWVLSFAHLSSDTVRLLALPRQGSSALTASKNQPSSHRGAQEKKSILISPSRASRIHSRRHRSWGIRRQATPNFTQMT</sequence>
<feature type="transmembrane region" description="Helical" evidence="2">
    <location>
        <begin position="221"/>
        <end position="239"/>
    </location>
</feature>
<feature type="transmembrane region" description="Helical" evidence="2">
    <location>
        <begin position="35"/>
        <end position="54"/>
    </location>
</feature>
<dbReference type="PANTHER" id="PTHR37488">
    <property type="entry name" value="DUF1275 DOMAIN-CONTAINING PROTEIN"/>
    <property type="match status" value="1"/>
</dbReference>
<feature type="transmembrane region" description="Helical" evidence="2">
    <location>
        <begin position="259"/>
        <end position="279"/>
    </location>
</feature>
<keyword evidence="2" id="KW-0472">Membrane</keyword>
<dbReference type="AlphaFoldDB" id="A0A5N5QFX5"/>
<reference evidence="3 4" key="1">
    <citation type="journal article" date="2019" name="Fungal Biol. Biotechnol.">
        <title>Draft genome sequence of fastidious pathogen Ceratobasidium theobromae, which causes vascular-streak dieback in Theobroma cacao.</title>
        <authorList>
            <person name="Ali S.S."/>
            <person name="Asman A."/>
            <person name="Shao J."/>
            <person name="Firmansyah A.P."/>
            <person name="Susilo A.W."/>
            <person name="Rosmana A."/>
            <person name="McMahon P."/>
            <person name="Junaid M."/>
            <person name="Guest D."/>
            <person name="Kheng T.Y."/>
            <person name="Meinhardt L.W."/>
            <person name="Bailey B.A."/>
        </authorList>
    </citation>
    <scope>NUCLEOTIDE SEQUENCE [LARGE SCALE GENOMIC DNA]</scope>
    <source>
        <strain evidence="3 4">CT2</strain>
    </source>
</reference>
<feature type="compositionally biased region" description="Polar residues" evidence="1">
    <location>
        <begin position="325"/>
        <end position="338"/>
    </location>
</feature>
<dbReference type="Proteomes" id="UP000383932">
    <property type="component" value="Unassembled WGS sequence"/>
</dbReference>
<comment type="caution">
    <text evidence="3">The sequence shown here is derived from an EMBL/GenBank/DDBJ whole genome shotgun (WGS) entry which is preliminary data.</text>
</comment>
<dbReference type="InterPro" id="IPR010699">
    <property type="entry name" value="DUF1275"/>
</dbReference>
<feature type="region of interest" description="Disordered" evidence="1">
    <location>
        <begin position="325"/>
        <end position="344"/>
    </location>
</feature>
<feature type="compositionally biased region" description="Basic residues" evidence="1">
    <location>
        <begin position="354"/>
        <end position="365"/>
    </location>
</feature>
<protein>
    <recommendedName>
        <fullName evidence="5">Transmembrane protein</fullName>
    </recommendedName>
</protein>
<dbReference type="EMBL" id="SSOP01000170">
    <property type="protein sequence ID" value="KAB5590433.1"/>
    <property type="molecule type" value="Genomic_DNA"/>
</dbReference>
<evidence type="ECO:0000313" key="3">
    <source>
        <dbReference type="EMBL" id="KAB5590433.1"/>
    </source>
</evidence>
<dbReference type="Pfam" id="PF06912">
    <property type="entry name" value="DUF1275"/>
    <property type="match status" value="1"/>
</dbReference>
<feature type="transmembrane region" description="Helical" evidence="2">
    <location>
        <begin position="136"/>
        <end position="157"/>
    </location>
</feature>
<feature type="transmembrane region" description="Helical" evidence="2">
    <location>
        <begin position="163"/>
        <end position="181"/>
    </location>
</feature>
<name>A0A5N5QFX5_9AGAM</name>
<accession>A0A5N5QFX5</accession>
<evidence type="ECO:0000256" key="1">
    <source>
        <dbReference type="SAM" id="MobiDB-lite"/>
    </source>
</evidence>
<keyword evidence="2" id="KW-0812">Transmembrane</keyword>
<dbReference type="PANTHER" id="PTHR37488:SF2">
    <property type="entry name" value="DUF1275 DOMAIN-CONTAINING PROTEIN"/>
    <property type="match status" value="1"/>
</dbReference>
<organism evidence="3 4">
    <name type="scientific">Ceratobasidium theobromae</name>
    <dbReference type="NCBI Taxonomy" id="1582974"/>
    <lineage>
        <taxon>Eukaryota</taxon>
        <taxon>Fungi</taxon>
        <taxon>Dikarya</taxon>
        <taxon>Basidiomycota</taxon>
        <taxon>Agaricomycotina</taxon>
        <taxon>Agaricomycetes</taxon>
        <taxon>Cantharellales</taxon>
        <taxon>Ceratobasidiaceae</taxon>
        <taxon>Ceratobasidium</taxon>
    </lineage>
</organism>
<dbReference type="OrthoDB" id="5288586at2759"/>
<gene>
    <name evidence="3" type="ORF">CTheo_6125</name>
</gene>
<keyword evidence="4" id="KW-1185">Reference proteome</keyword>
<feature type="region of interest" description="Disordered" evidence="1">
    <location>
        <begin position="351"/>
        <end position="378"/>
    </location>
</feature>